<evidence type="ECO:0000256" key="4">
    <source>
        <dbReference type="ARBA" id="ARBA00022771"/>
    </source>
</evidence>
<evidence type="ECO:0000256" key="1">
    <source>
        <dbReference type="ARBA" id="ARBA00004123"/>
    </source>
</evidence>
<evidence type="ECO:0000256" key="5">
    <source>
        <dbReference type="ARBA" id="ARBA00022833"/>
    </source>
</evidence>
<organism evidence="13 14">
    <name type="scientific">Callipepla squamata</name>
    <name type="common">Scaled quail</name>
    <dbReference type="NCBI Taxonomy" id="9009"/>
    <lineage>
        <taxon>Eukaryota</taxon>
        <taxon>Metazoa</taxon>
        <taxon>Chordata</taxon>
        <taxon>Craniata</taxon>
        <taxon>Vertebrata</taxon>
        <taxon>Euteleostomi</taxon>
        <taxon>Archelosauria</taxon>
        <taxon>Archosauria</taxon>
        <taxon>Dinosauria</taxon>
        <taxon>Saurischia</taxon>
        <taxon>Theropoda</taxon>
        <taxon>Coelurosauria</taxon>
        <taxon>Aves</taxon>
        <taxon>Neognathae</taxon>
        <taxon>Galloanserae</taxon>
        <taxon>Galliformes</taxon>
        <taxon>Odontophoridae</taxon>
        <taxon>Callipepla</taxon>
    </lineage>
</organism>
<keyword evidence="9" id="KW-0539">Nucleus</keyword>
<dbReference type="STRING" id="9009.A0A226MVP9"/>
<comment type="caution">
    <text evidence="13">The sequence shown here is derived from an EMBL/GenBank/DDBJ whole genome shotgun (WGS) entry which is preliminary data.</text>
</comment>
<dbReference type="PANTHER" id="PTHR24390:SF159">
    <property type="entry name" value="GROWTH FACTOR INDEPENDENT 1 TRANSCRIPTIONAL REPRESSOR"/>
    <property type="match status" value="1"/>
</dbReference>
<evidence type="ECO:0000256" key="7">
    <source>
        <dbReference type="ARBA" id="ARBA00023125"/>
    </source>
</evidence>
<dbReference type="InterPro" id="IPR013087">
    <property type="entry name" value="Znf_C2H2_type"/>
</dbReference>
<dbReference type="GO" id="GO:0003700">
    <property type="term" value="F:DNA-binding transcription factor activity"/>
    <property type="evidence" value="ECO:0007669"/>
    <property type="project" value="TreeGrafter"/>
</dbReference>
<protein>
    <recommendedName>
        <fullName evidence="12">C2H2-type domain-containing protein</fullName>
    </recommendedName>
</protein>
<dbReference type="GO" id="GO:0005634">
    <property type="term" value="C:nucleus"/>
    <property type="evidence" value="ECO:0007669"/>
    <property type="project" value="UniProtKB-SubCell"/>
</dbReference>
<dbReference type="Pfam" id="PF00096">
    <property type="entry name" value="zf-C2H2"/>
    <property type="match status" value="2"/>
</dbReference>
<feature type="domain" description="C2H2-type" evidence="12">
    <location>
        <begin position="242"/>
        <end position="270"/>
    </location>
</feature>
<dbReference type="SUPFAM" id="SSF57667">
    <property type="entry name" value="beta-beta-alpha zinc fingers"/>
    <property type="match status" value="5"/>
</dbReference>
<feature type="domain" description="C2H2-type" evidence="12">
    <location>
        <begin position="214"/>
        <end position="241"/>
    </location>
</feature>
<feature type="domain" description="C2H2-type" evidence="12">
    <location>
        <begin position="271"/>
        <end position="298"/>
    </location>
</feature>
<feature type="compositionally biased region" description="Basic and acidic residues" evidence="11">
    <location>
        <begin position="128"/>
        <end position="138"/>
    </location>
</feature>
<evidence type="ECO:0000256" key="2">
    <source>
        <dbReference type="ARBA" id="ARBA00022723"/>
    </source>
</evidence>
<evidence type="ECO:0000256" key="6">
    <source>
        <dbReference type="ARBA" id="ARBA00023015"/>
    </source>
</evidence>
<accession>A0A226MVP9</accession>
<feature type="domain" description="C2H2-type" evidence="12">
    <location>
        <begin position="299"/>
        <end position="326"/>
    </location>
</feature>
<name>A0A226MVP9_CALSU</name>
<dbReference type="FunFam" id="3.30.160.60:FF:000049">
    <property type="entry name" value="transcriptional repressor CTCF isoform X1"/>
    <property type="match status" value="2"/>
</dbReference>
<evidence type="ECO:0000313" key="13">
    <source>
        <dbReference type="EMBL" id="OXB59322.1"/>
    </source>
</evidence>
<keyword evidence="3" id="KW-0677">Repeat</keyword>
<evidence type="ECO:0000256" key="9">
    <source>
        <dbReference type="ARBA" id="ARBA00023242"/>
    </source>
</evidence>
<dbReference type="Proteomes" id="UP000198323">
    <property type="component" value="Unassembled WGS sequence"/>
</dbReference>
<evidence type="ECO:0000256" key="3">
    <source>
        <dbReference type="ARBA" id="ARBA00022737"/>
    </source>
</evidence>
<dbReference type="GO" id="GO:0000978">
    <property type="term" value="F:RNA polymerase II cis-regulatory region sequence-specific DNA binding"/>
    <property type="evidence" value="ECO:0007669"/>
    <property type="project" value="TreeGrafter"/>
</dbReference>
<feature type="region of interest" description="Disordered" evidence="11">
    <location>
        <begin position="116"/>
        <end position="138"/>
    </location>
</feature>
<dbReference type="OrthoDB" id="6077919at2759"/>
<dbReference type="InterPro" id="IPR036236">
    <property type="entry name" value="Znf_C2H2_sf"/>
</dbReference>
<comment type="subcellular location">
    <subcellularLocation>
        <location evidence="1">Nucleus</location>
    </subcellularLocation>
</comment>
<dbReference type="Gene3D" id="3.30.160.60">
    <property type="entry name" value="Classic Zinc Finger"/>
    <property type="match status" value="6"/>
</dbReference>
<dbReference type="PANTHER" id="PTHR24390">
    <property type="entry name" value="ZINC FINGER PROTEIN"/>
    <property type="match status" value="1"/>
</dbReference>
<feature type="domain" description="C2H2-type" evidence="12">
    <location>
        <begin position="357"/>
        <end position="387"/>
    </location>
</feature>
<dbReference type="PROSITE" id="PS00028">
    <property type="entry name" value="ZINC_FINGER_C2H2_1"/>
    <property type="match status" value="4"/>
</dbReference>
<dbReference type="EMBL" id="MCFN01000399">
    <property type="protein sequence ID" value="OXB59322.1"/>
    <property type="molecule type" value="Genomic_DNA"/>
</dbReference>
<sequence>MSDPTEWSLSPEDGEKHLLTLQTACFRAGEDVTEGICHTAPRSQEELMLVVPAAVVVQHGQGEHGDTCELYDMGLVQASILQEGRAEGSDNEWMEEAQDMLLIEWVNRDSDVTEFENKVQQLSQSEEEGGKEAEGLSCKASDDFSDSHGEEHKYASPSVQAVIRNPKYLKSLTSASHQKKGEKAVFSCDLCTYTSLKISSLNRHRKIHSEEKRHVCHICLKAFQKAAVLHNHVNAHTGTKPYKCNDCDMAFVTSGELARHRCYKHTFEKPFKCSVCKYSSVEASKLKRHIRSHTGERPYACYLCSYASKDAYKLKRHMTIHSGEKPHECYVCHARFARNDNMKAHVLRKHREKVPKYQCPHCGTCMARKRDLGIHLQNLHSHMAEEIQGSPCGAAFHNHRARTQHKKSHRDEKRFKCDQCSYAYKQAEVPRKQISLDLERPG</sequence>
<feature type="domain" description="C2H2-type" evidence="12">
    <location>
        <begin position="186"/>
        <end position="213"/>
    </location>
</feature>
<feature type="domain" description="C2H2-type" evidence="12">
    <location>
        <begin position="327"/>
        <end position="355"/>
    </location>
</feature>
<evidence type="ECO:0000259" key="12">
    <source>
        <dbReference type="PROSITE" id="PS50157"/>
    </source>
</evidence>
<proteinExistence type="predicted"/>
<keyword evidence="14" id="KW-1185">Reference proteome</keyword>
<evidence type="ECO:0000313" key="14">
    <source>
        <dbReference type="Proteomes" id="UP000198323"/>
    </source>
</evidence>
<dbReference type="SMART" id="SM00355">
    <property type="entry name" value="ZnF_C2H2"/>
    <property type="match status" value="8"/>
</dbReference>
<dbReference type="GO" id="GO:0008270">
    <property type="term" value="F:zinc ion binding"/>
    <property type="evidence" value="ECO:0007669"/>
    <property type="project" value="UniProtKB-KW"/>
</dbReference>
<gene>
    <name evidence="13" type="ORF">ASZ78_011855</name>
</gene>
<keyword evidence="2" id="KW-0479">Metal-binding</keyword>
<dbReference type="FunFam" id="3.30.160.60:FF:000373">
    <property type="entry name" value="Putative transcriptional repressor ctcf"/>
    <property type="match status" value="1"/>
</dbReference>
<keyword evidence="6" id="KW-0805">Transcription regulation</keyword>
<dbReference type="AlphaFoldDB" id="A0A226MVP9"/>
<evidence type="ECO:0000256" key="11">
    <source>
        <dbReference type="SAM" id="MobiDB-lite"/>
    </source>
</evidence>
<dbReference type="GO" id="GO:0006357">
    <property type="term" value="P:regulation of transcription by RNA polymerase II"/>
    <property type="evidence" value="ECO:0007669"/>
    <property type="project" value="TreeGrafter"/>
</dbReference>
<keyword evidence="8" id="KW-0804">Transcription</keyword>
<keyword evidence="4 10" id="KW-0863">Zinc-finger</keyword>
<reference evidence="13 14" key="1">
    <citation type="submission" date="2016-07" db="EMBL/GenBank/DDBJ databases">
        <title>Disparate Historic Effective Population Sizes Predicted by Modern Levels of Genome Diversity for the Scaled Quail (Callipepla squamata) and the Northern Bobwhite (Colinus virginianus): Inferences from First and Second Generation Draft Genome Assemblies for Sympatric New World Quail.</title>
        <authorList>
            <person name="Oldeschulte D.L."/>
            <person name="Halley Y.A."/>
            <person name="Bhattarai E.K."/>
            <person name="Brashear W.A."/>
            <person name="Hill J."/>
            <person name="Metz R.P."/>
            <person name="Johnson C.D."/>
            <person name="Rollins D."/>
            <person name="Peterson M.J."/>
            <person name="Bickhart D.M."/>
            <person name="Decker J.E."/>
            <person name="Seabury C.M."/>
        </authorList>
    </citation>
    <scope>NUCLEOTIDE SEQUENCE [LARGE SCALE GENOMIC DNA]</scope>
    <source>
        <strain evidence="13 14">Texas</strain>
        <tissue evidence="13">Leg muscle</tissue>
    </source>
</reference>
<keyword evidence="5" id="KW-0862">Zinc</keyword>
<keyword evidence="7" id="KW-0238">DNA-binding</keyword>
<evidence type="ECO:0000256" key="10">
    <source>
        <dbReference type="PROSITE-ProRule" id="PRU00042"/>
    </source>
</evidence>
<evidence type="ECO:0000256" key="8">
    <source>
        <dbReference type="ARBA" id="ARBA00023163"/>
    </source>
</evidence>
<dbReference type="PROSITE" id="PS50157">
    <property type="entry name" value="ZINC_FINGER_C2H2_2"/>
    <property type="match status" value="7"/>
</dbReference>